<dbReference type="InterPro" id="IPR036388">
    <property type="entry name" value="WH-like_DNA-bd_sf"/>
</dbReference>
<gene>
    <name evidence="6" type="ORF">PGT21_011572</name>
    <name evidence="5" type="ORF">PGTUg99_027076</name>
</gene>
<evidence type="ECO:0000256" key="1">
    <source>
        <dbReference type="ARBA" id="ARBA00022603"/>
    </source>
</evidence>
<comment type="caution">
    <text evidence="5">The sequence shown here is derived from an EMBL/GenBank/DDBJ whole genome shotgun (WGS) entry which is preliminary data.</text>
</comment>
<dbReference type="PROSITE" id="PS51683">
    <property type="entry name" value="SAM_OMT_II"/>
    <property type="match status" value="1"/>
</dbReference>
<keyword evidence="7" id="KW-1185">Reference proteome</keyword>
<dbReference type="InterPro" id="IPR001077">
    <property type="entry name" value="COMT_C"/>
</dbReference>
<dbReference type="AlphaFoldDB" id="A0A5B0LU33"/>
<dbReference type="Gene3D" id="3.40.50.150">
    <property type="entry name" value="Vaccinia Virus protein VP39"/>
    <property type="match status" value="1"/>
</dbReference>
<feature type="domain" description="O-methyltransferase C-terminal" evidence="4">
    <location>
        <begin position="219"/>
        <end position="430"/>
    </location>
</feature>
<proteinExistence type="predicted"/>
<dbReference type="Gene3D" id="1.10.10.10">
    <property type="entry name" value="Winged helix-like DNA-binding domain superfamily/Winged helix DNA-binding domain"/>
    <property type="match status" value="1"/>
</dbReference>
<dbReference type="EMBL" id="VSWC01000170">
    <property type="protein sequence ID" value="KAA1071559.1"/>
    <property type="molecule type" value="Genomic_DNA"/>
</dbReference>
<organism evidence="5 8">
    <name type="scientific">Puccinia graminis f. sp. tritici</name>
    <dbReference type="NCBI Taxonomy" id="56615"/>
    <lineage>
        <taxon>Eukaryota</taxon>
        <taxon>Fungi</taxon>
        <taxon>Dikarya</taxon>
        <taxon>Basidiomycota</taxon>
        <taxon>Pucciniomycotina</taxon>
        <taxon>Pucciniomycetes</taxon>
        <taxon>Pucciniales</taxon>
        <taxon>Pucciniaceae</taxon>
        <taxon>Puccinia</taxon>
    </lineage>
</organism>
<dbReference type="SUPFAM" id="SSF53335">
    <property type="entry name" value="S-adenosyl-L-methionine-dependent methyltransferases"/>
    <property type="match status" value="1"/>
</dbReference>
<dbReference type="EMBL" id="VDEP01000507">
    <property type="protein sequence ID" value="KAA1067208.1"/>
    <property type="molecule type" value="Genomic_DNA"/>
</dbReference>
<evidence type="ECO:0000313" key="5">
    <source>
        <dbReference type="EMBL" id="KAA1067208.1"/>
    </source>
</evidence>
<dbReference type="InterPro" id="IPR036390">
    <property type="entry name" value="WH_DNA-bd_sf"/>
</dbReference>
<dbReference type="Proteomes" id="UP000324748">
    <property type="component" value="Unassembled WGS sequence"/>
</dbReference>
<name>A0A5B0LU33_PUCGR</name>
<dbReference type="InterPro" id="IPR029063">
    <property type="entry name" value="SAM-dependent_MTases_sf"/>
</dbReference>
<dbReference type="Pfam" id="PF00891">
    <property type="entry name" value="Methyltransf_2"/>
    <property type="match status" value="1"/>
</dbReference>
<dbReference type="InterPro" id="IPR016461">
    <property type="entry name" value="COMT-like"/>
</dbReference>
<accession>A0A5B0LU33</accession>
<keyword evidence="1" id="KW-0489">Methyltransferase</keyword>
<protein>
    <recommendedName>
        <fullName evidence="4">O-methyltransferase C-terminal domain-containing protein</fullName>
    </recommendedName>
</protein>
<dbReference type="GO" id="GO:0032259">
    <property type="term" value="P:methylation"/>
    <property type="evidence" value="ECO:0007669"/>
    <property type="project" value="UniProtKB-KW"/>
</dbReference>
<dbReference type="SUPFAM" id="SSF46785">
    <property type="entry name" value="Winged helix' DNA-binding domain"/>
    <property type="match status" value="1"/>
</dbReference>
<sequence length="458" mass="50967">MSRQSTSQQLVRLIAQAVTDLEEDTSTQLPGATTTELNLPVVAPEDDLEATPKRRSAIRNLKGAVHQLLATLLPVGIHVEEIYYSHLQTVAIDTVIKGRIADLIHSIDPESNKGGVHVHLLAQKAGMDPRKLTHILRFLAVRNIFCELNPLHWGNNRCSLPLRTDSPNSLFHLFVHMRDSVSMPALVAFPDVLLDNHGGGASSSDPNESAFQRYYKPGCDYFSWLAASEDNIKAKTFAKAMVETTRSNGTSGSAHYKAFDWKSLGSKGTLIDVGGGIGAAAYAISAHLPEWKIVIQDRPEVIQAGKEEYRNVGSKADIEFEELDFFRDQPPHRIENADAYFLRHILHDWPSHLCVQILTKLRLGSKPTTRLLICETSLEPGLIEPDSPLLSNGGMATSLSHHYNLIMLSLFNAEERSREDFQELFALSGWKLQSVTTLTTFLDRFIFDGLPDPAWKEL</sequence>
<evidence type="ECO:0000313" key="7">
    <source>
        <dbReference type="Proteomes" id="UP000324748"/>
    </source>
</evidence>
<reference evidence="7 8" key="1">
    <citation type="submission" date="2019-05" db="EMBL/GenBank/DDBJ databases">
        <title>Emergence of the Ug99 lineage of the wheat stem rust pathogen through somatic hybridization.</title>
        <authorList>
            <person name="Li F."/>
            <person name="Upadhyaya N.M."/>
            <person name="Sperschneider J."/>
            <person name="Matny O."/>
            <person name="Nguyen-Phuc H."/>
            <person name="Mago R."/>
            <person name="Raley C."/>
            <person name="Miller M.E."/>
            <person name="Silverstein K.A.T."/>
            <person name="Henningsen E."/>
            <person name="Hirsch C.D."/>
            <person name="Visser B."/>
            <person name="Pretorius Z.A."/>
            <person name="Steffenson B.J."/>
            <person name="Schwessinger B."/>
            <person name="Dodds P.N."/>
            <person name="Figueroa M."/>
        </authorList>
    </citation>
    <scope>NUCLEOTIDE SEQUENCE [LARGE SCALE GENOMIC DNA]</scope>
    <source>
        <strain evidence="6">21-0</strain>
        <strain evidence="5 8">Ug99</strain>
    </source>
</reference>
<dbReference type="PANTHER" id="PTHR43712">
    <property type="entry name" value="PUTATIVE (AFU_ORTHOLOGUE AFUA_4G14580)-RELATED"/>
    <property type="match status" value="1"/>
</dbReference>
<evidence type="ECO:0000256" key="2">
    <source>
        <dbReference type="ARBA" id="ARBA00022679"/>
    </source>
</evidence>
<evidence type="ECO:0000256" key="3">
    <source>
        <dbReference type="ARBA" id="ARBA00022691"/>
    </source>
</evidence>
<dbReference type="Proteomes" id="UP000325313">
    <property type="component" value="Unassembled WGS sequence"/>
</dbReference>
<keyword evidence="2" id="KW-0808">Transferase</keyword>
<evidence type="ECO:0000313" key="8">
    <source>
        <dbReference type="Proteomes" id="UP000325313"/>
    </source>
</evidence>
<dbReference type="PANTHER" id="PTHR43712:SF2">
    <property type="entry name" value="O-METHYLTRANSFERASE CICE"/>
    <property type="match status" value="1"/>
</dbReference>
<dbReference type="GO" id="GO:0008171">
    <property type="term" value="F:O-methyltransferase activity"/>
    <property type="evidence" value="ECO:0007669"/>
    <property type="project" value="InterPro"/>
</dbReference>
<keyword evidence="3" id="KW-0949">S-adenosyl-L-methionine</keyword>
<evidence type="ECO:0000313" key="6">
    <source>
        <dbReference type="EMBL" id="KAA1071559.1"/>
    </source>
</evidence>
<dbReference type="OrthoDB" id="2410195at2759"/>
<evidence type="ECO:0000259" key="4">
    <source>
        <dbReference type="Pfam" id="PF00891"/>
    </source>
</evidence>